<gene>
    <name evidence="3" type="ORF">CRE_05133</name>
</gene>
<dbReference type="Gene3D" id="2.60.40.820">
    <property type="entry name" value="Transcription factor, T-box"/>
    <property type="match status" value="1"/>
</dbReference>
<feature type="region of interest" description="Disordered" evidence="2">
    <location>
        <begin position="1"/>
        <end position="46"/>
    </location>
</feature>
<evidence type="ECO:0000256" key="2">
    <source>
        <dbReference type="SAM" id="MobiDB-lite"/>
    </source>
</evidence>
<dbReference type="SUPFAM" id="SSF49417">
    <property type="entry name" value="p53-like transcription factors"/>
    <property type="match status" value="1"/>
</dbReference>
<dbReference type="AlphaFoldDB" id="E3N6E0"/>
<keyword evidence="1" id="KW-0238">DNA-binding</keyword>
<comment type="subcellular location">
    <subcellularLocation>
        <location evidence="1">Nucleus</location>
    </subcellularLocation>
</comment>
<dbReference type="EMBL" id="DS268539">
    <property type="protein sequence ID" value="EFO88030.1"/>
    <property type="molecule type" value="Genomic_DNA"/>
</dbReference>
<dbReference type="GO" id="GO:0000981">
    <property type="term" value="F:DNA-binding transcription factor activity, RNA polymerase II-specific"/>
    <property type="evidence" value="ECO:0007669"/>
    <property type="project" value="TreeGrafter"/>
</dbReference>
<sequence length="261" mass="30825">MNNQFSHDQGEEEKNYPTLGDDVEDPLTDDDMDDSDVEEREKPENERCFNLSSEIMESENPDSVQNVEYPSKNVSSSQRIFVSLTHNDFWAKLHSIGHEMKIARRGRILSPPLEYKIVGLDPLKLYAMALRFERTDNDKRLRWSTKQSPPGYIEIQDNRQIENPEEIPHPFGLQTGLFWMMKPFGFDKLRLTNTERSNDDYHTFVRMSTGHRYMPVLIIRESTGIVHTVRIRHTEFITVMVFHVDKRNERHQRCIENQKKQ</sequence>
<dbReference type="PRINTS" id="PR00937">
    <property type="entry name" value="TBOX"/>
</dbReference>
<dbReference type="PANTHER" id="PTHR11267:SF59">
    <property type="entry name" value="T-BOX PROTEIN 11-RELATED"/>
    <property type="match status" value="1"/>
</dbReference>
<organism evidence="4">
    <name type="scientific">Caenorhabditis remanei</name>
    <name type="common">Caenorhabditis vulgaris</name>
    <dbReference type="NCBI Taxonomy" id="31234"/>
    <lineage>
        <taxon>Eukaryota</taxon>
        <taxon>Metazoa</taxon>
        <taxon>Ecdysozoa</taxon>
        <taxon>Nematoda</taxon>
        <taxon>Chromadorea</taxon>
        <taxon>Rhabditida</taxon>
        <taxon>Rhabditina</taxon>
        <taxon>Rhabditomorpha</taxon>
        <taxon>Rhabditoidea</taxon>
        <taxon>Rhabditidae</taxon>
        <taxon>Peloderinae</taxon>
        <taxon>Caenorhabditis</taxon>
    </lineage>
</organism>
<evidence type="ECO:0000256" key="1">
    <source>
        <dbReference type="PROSITE-ProRule" id="PRU00201"/>
    </source>
</evidence>
<dbReference type="InterPro" id="IPR001699">
    <property type="entry name" value="TF_T-box"/>
</dbReference>
<keyword evidence="1" id="KW-0539">Nucleus</keyword>
<keyword evidence="4" id="KW-1185">Reference proteome</keyword>
<dbReference type="HOGENOM" id="CLU_1066481_0_0_1"/>
<dbReference type="SMART" id="SM00425">
    <property type="entry name" value="TBOX"/>
    <property type="match status" value="1"/>
</dbReference>
<dbReference type="PANTHER" id="PTHR11267">
    <property type="entry name" value="T-BOX PROTEIN-RELATED"/>
    <property type="match status" value="1"/>
</dbReference>
<dbReference type="InterPro" id="IPR046360">
    <property type="entry name" value="T-box_DNA-bd"/>
</dbReference>
<evidence type="ECO:0000313" key="3">
    <source>
        <dbReference type="EMBL" id="EFO88030.1"/>
    </source>
</evidence>
<name>E3N6E0_CAERE</name>
<dbReference type="GO" id="GO:0045893">
    <property type="term" value="P:positive regulation of DNA-templated transcription"/>
    <property type="evidence" value="ECO:0007669"/>
    <property type="project" value="InterPro"/>
</dbReference>
<dbReference type="GO" id="GO:0001708">
    <property type="term" value="P:cell fate specification"/>
    <property type="evidence" value="ECO:0007669"/>
    <property type="project" value="TreeGrafter"/>
</dbReference>
<dbReference type="eggNOG" id="KOG3585">
    <property type="taxonomic scope" value="Eukaryota"/>
</dbReference>
<dbReference type="GO" id="GO:0000978">
    <property type="term" value="F:RNA polymerase II cis-regulatory region sequence-specific DNA binding"/>
    <property type="evidence" value="ECO:0007669"/>
    <property type="project" value="InterPro"/>
</dbReference>
<comment type="caution">
    <text evidence="1">Lacks conserved residue(s) required for the propagation of feature annotation.</text>
</comment>
<feature type="compositionally biased region" description="Acidic residues" evidence="2">
    <location>
        <begin position="21"/>
        <end position="38"/>
    </location>
</feature>
<dbReference type="Proteomes" id="UP000008281">
    <property type="component" value="Unassembled WGS sequence"/>
</dbReference>
<dbReference type="InterPro" id="IPR008967">
    <property type="entry name" value="p53-like_TF_DNA-bd_sf"/>
</dbReference>
<accession>E3N6E0</accession>
<dbReference type="InterPro" id="IPR036960">
    <property type="entry name" value="T-box_sf"/>
</dbReference>
<dbReference type="STRING" id="31234.E3N6E0"/>
<dbReference type="CDD" id="cd00182">
    <property type="entry name" value="T-box"/>
    <property type="match status" value="1"/>
</dbReference>
<reference evidence="3" key="1">
    <citation type="submission" date="2007-07" db="EMBL/GenBank/DDBJ databases">
        <title>PCAP assembly of the Caenorhabditis remanei genome.</title>
        <authorList>
            <consortium name="The Caenorhabditis remanei Sequencing Consortium"/>
            <person name="Wilson R.K."/>
        </authorList>
    </citation>
    <scope>NUCLEOTIDE SEQUENCE [LARGE SCALE GENOMIC DNA]</scope>
    <source>
        <strain evidence="3">PB4641</strain>
    </source>
</reference>
<proteinExistence type="predicted"/>
<dbReference type="GO" id="GO:0000785">
    <property type="term" value="C:chromatin"/>
    <property type="evidence" value="ECO:0007669"/>
    <property type="project" value="TreeGrafter"/>
</dbReference>
<dbReference type="PROSITE" id="PS50252">
    <property type="entry name" value="TBOX_3"/>
    <property type="match status" value="1"/>
</dbReference>
<dbReference type="Pfam" id="PF00907">
    <property type="entry name" value="T-box"/>
    <property type="match status" value="1"/>
</dbReference>
<dbReference type="GO" id="GO:0005634">
    <property type="term" value="C:nucleus"/>
    <property type="evidence" value="ECO:0007669"/>
    <property type="project" value="UniProtKB-SubCell"/>
</dbReference>
<evidence type="ECO:0000313" key="4">
    <source>
        <dbReference type="Proteomes" id="UP000008281"/>
    </source>
</evidence>
<protein>
    <submittedName>
        <fullName evidence="3">Uncharacterized protein</fullName>
    </submittedName>
</protein>